<gene>
    <name evidence="2" type="ORF">C8J25_10444</name>
</gene>
<feature type="transmembrane region" description="Helical" evidence="1">
    <location>
        <begin position="219"/>
        <end position="246"/>
    </location>
</feature>
<keyword evidence="1" id="KW-1133">Transmembrane helix</keyword>
<dbReference type="GeneID" id="91005742"/>
<reference evidence="2 3" key="1">
    <citation type="submission" date="2018-04" db="EMBL/GenBank/DDBJ databases">
        <title>Genomic Encyclopedia of Type Strains, Phase III (KMG-III): the genomes of soil and plant-associated and newly described type strains.</title>
        <authorList>
            <person name="Whitman W."/>
        </authorList>
    </citation>
    <scope>NUCLEOTIDE SEQUENCE [LARGE SCALE GENOMIC DNA]</scope>
    <source>
        <strain evidence="2 3">MA-olki</strain>
    </source>
</reference>
<organism evidence="2 3">
    <name type="scientific">Sphingomonas faeni</name>
    <dbReference type="NCBI Taxonomy" id="185950"/>
    <lineage>
        <taxon>Bacteria</taxon>
        <taxon>Pseudomonadati</taxon>
        <taxon>Pseudomonadota</taxon>
        <taxon>Alphaproteobacteria</taxon>
        <taxon>Sphingomonadales</taxon>
        <taxon>Sphingomonadaceae</taxon>
        <taxon>Sphingomonas</taxon>
    </lineage>
</organism>
<dbReference type="AlphaFoldDB" id="A0A2T5U5C6"/>
<proteinExistence type="predicted"/>
<feature type="transmembrane region" description="Helical" evidence="1">
    <location>
        <begin position="189"/>
        <end position="207"/>
    </location>
</feature>
<evidence type="ECO:0000313" key="3">
    <source>
        <dbReference type="Proteomes" id="UP000244013"/>
    </source>
</evidence>
<comment type="caution">
    <text evidence="2">The sequence shown here is derived from an EMBL/GenBank/DDBJ whole genome shotgun (WGS) entry which is preliminary data.</text>
</comment>
<dbReference type="Proteomes" id="UP000244013">
    <property type="component" value="Unassembled WGS sequence"/>
</dbReference>
<name>A0A2T5U5C6_9SPHN</name>
<feature type="transmembrane region" description="Helical" evidence="1">
    <location>
        <begin position="20"/>
        <end position="40"/>
    </location>
</feature>
<dbReference type="OrthoDB" id="9786218at2"/>
<feature type="transmembrane region" description="Helical" evidence="1">
    <location>
        <begin position="47"/>
        <end position="73"/>
    </location>
</feature>
<evidence type="ECO:0008006" key="4">
    <source>
        <dbReference type="Google" id="ProtNLM"/>
    </source>
</evidence>
<keyword evidence="1" id="KW-0472">Membrane</keyword>
<dbReference type="EMBL" id="QAYE01000004">
    <property type="protein sequence ID" value="PTW46709.1"/>
    <property type="molecule type" value="Genomic_DNA"/>
</dbReference>
<feature type="transmembrane region" description="Helical" evidence="1">
    <location>
        <begin position="266"/>
        <end position="285"/>
    </location>
</feature>
<feature type="transmembrane region" description="Helical" evidence="1">
    <location>
        <begin position="126"/>
        <end position="144"/>
    </location>
</feature>
<sequence length="490" mass="53845">MPNAQLPISPDAPISIPYSTFALLSAFAAFAFTIIVPTMLRDGDTGWHLVAGAWIVAHAAVPITDPFSFSVVGRPWVAHEWLSEVAMYASYRAGGWSGLIVLVGVATAALFALAAAELRRWMSARASIIALLLLATGLLPSLIARPHMLVLPILVGWTIALLRAREHDRAPPLPMAAAMLIWANAHGSYVFGLALVGVFALEALLAAKPSNRRTVIQRWGLFGISATIAAAVTPWGVHGLTFPFYLNDLKALGQINEWQPSDFRTFSGFEAILLASLAFLLARPIRIPPIRLLLVLGMLHMTLQHTRHEIILVTVGILVLAKPLGRAWRYRDTSFSNPLPHGSERLIVAFLVSALAISLTAYRVAVPVVRTETKGIPVRALAHLPPALRYQRVFNEYGFGGSLILAGIRPYIDGRTDMYGDAFTLDYFSIARGDADRWHAANAKWHFGWTILPLRSPLVRLLDHDPAWRRIYADDTAVIHQAVPTYRANR</sequence>
<protein>
    <recommendedName>
        <fullName evidence="4">4-amino-4-deoxy-L-arabinose transferase-like glycosyltransferase</fullName>
    </recommendedName>
</protein>
<evidence type="ECO:0000256" key="1">
    <source>
        <dbReference type="SAM" id="Phobius"/>
    </source>
</evidence>
<keyword evidence="1" id="KW-0812">Transmembrane</keyword>
<evidence type="ECO:0000313" key="2">
    <source>
        <dbReference type="EMBL" id="PTW46709.1"/>
    </source>
</evidence>
<accession>A0A2T5U5C6</accession>
<feature type="transmembrane region" description="Helical" evidence="1">
    <location>
        <begin position="93"/>
        <end position="114"/>
    </location>
</feature>
<feature type="transmembrane region" description="Helical" evidence="1">
    <location>
        <begin position="345"/>
        <end position="365"/>
    </location>
</feature>
<feature type="transmembrane region" description="Helical" evidence="1">
    <location>
        <begin position="306"/>
        <end position="325"/>
    </location>
</feature>
<dbReference type="RefSeq" id="WP_107954061.1">
    <property type="nucleotide sequence ID" value="NZ_QAYE01000004.1"/>
</dbReference>